<keyword evidence="6" id="KW-0297">G-protein coupled receptor</keyword>
<evidence type="ECO:0000256" key="1">
    <source>
        <dbReference type="ARBA" id="ARBA00004651"/>
    </source>
</evidence>
<evidence type="ECO:0000259" key="12">
    <source>
        <dbReference type="PROSITE" id="PS50261"/>
    </source>
</evidence>
<evidence type="ECO:0000256" key="6">
    <source>
        <dbReference type="ARBA" id="ARBA00023040"/>
    </source>
</evidence>
<comment type="similarity">
    <text evidence="2">Belongs to the G-protein coupled receptor 2 family.</text>
</comment>
<evidence type="ECO:0000256" key="5">
    <source>
        <dbReference type="ARBA" id="ARBA00022989"/>
    </source>
</evidence>
<dbReference type="InterPro" id="IPR036445">
    <property type="entry name" value="GPCR_2_extracell_dom_sf"/>
</dbReference>
<evidence type="ECO:0000313" key="13">
    <source>
        <dbReference type="EMBL" id="KAJ8313629.1"/>
    </source>
</evidence>
<reference evidence="13 14" key="1">
    <citation type="submission" date="2022-12" db="EMBL/GenBank/DDBJ databases">
        <title>Chromosome-level genome of Tegillarca granosa.</title>
        <authorList>
            <person name="Kim J."/>
        </authorList>
    </citation>
    <scope>NUCLEOTIDE SEQUENCE [LARGE SCALE GENOMIC DNA]</scope>
    <source>
        <strain evidence="13">Teg-2019</strain>
        <tissue evidence="13">Adductor muscle</tissue>
    </source>
</reference>
<evidence type="ECO:0000256" key="3">
    <source>
        <dbReference type="ARBA" id="ARBA00022475"/>
    </source>
</evidence>
<comment type="caution">
    <text evidence="13">The sequence shown here is derived from an EMBL/GenBank/DDBJ whole genome shotgun (WGS) entry which is preliminary data.</text>
</comment>
<dbReference type="InterPro" id="IPR050332">
    <property type="entry name" value="GPCR_2"/>
</dbReference>
<dbReference type="InterPro" id="IPR001879">
    <property type="entry name" value="GPCR_2_extracellular_dom"/>
</dbReference>
<evidence type="ECO:0000259" key="11">
    <source>
        <dbReference type="PROSITE" id="PS50227"/>
    </source>
</evidence>
<organism evidence="13 14">
    <name type="scientific">Tegillarca granosa</name>
    <name type="common">Malaysian cockle</name>
    <name type="synonym">Anadara granosa</name>
    <dbReference type="NCBI Taxonomy" id="220873"/>
    <lineage>
        <taxon>Eukaryota</taxon>
        <taxon>Metazoa</taxon>
        <taxon>Spiralia</taxon>
        <taxon>Lophotrochozoa</taxon>
        <taxon>Mollusca</taxon>
        <taxon>Bivalvia</taxon>
        <taxon>Autobranchia</taxon>
        <taxon>Pteriomorphia</taxon>
        <taxon>Arcoida</taxon>
        <taxon>Arcoidea</taxon>
        <taxon>Arcidae</taxon>
        <taxon>Tegillarca</taxon>
    </lineage>
</organism>
<keyword evidence="8" id="KW-0675">Receptor</keyword>
<protein>
    <submittedName>
        <fullName evidence="13">Uncharacterized protein</fullName>
    </submittedName>
</protein>
<evidence type="ECO:0000256" key="7">
    <source>
        <dbReference type="ARBA" id="ARBA00023136"/>
    </source>
</evidence>
<accession>A0ABQ9F8F2</accession>
<dbReference type="Gene3D" id="1.20.1070.10">
    <property type="entry name" value="Rhodopsin 7-helix transmembrane proteins"/>
    <property type="match status" value="2"/>
</dbReference>
<dbReference type="InterPro" id="IPR017981">
    <property type="entry name" value="GPCR_2-like_7TM"/>
</dbReference>
<name>A0ABQ9F8F2_TEGGR</name>
<dbReference type="PROSITE" id="PS50261">
    <property type="entry name" value="G_PROTEIN_RECEP_F2_4"/>
    <property type="match status" value="1"/>
</dbReference>
<keyword evidence="7 10" id="KW-0472">Membrane</keyword>
<dbReference type="SUPFAM" id="SSF111418">
    <property type="entry name" value="Hormone receptor domain"/>
    <property type="match status" value="1"/>
</dbReference>
<keyword evidence="14" id="KW-1185">Reference proteome</keyword>
<evidence type="ECO:0000256" key="10">
    <source>
        <dbReference type="SAM" id="Phobius"/>
    </source>
</evidence>
<proteinExistence type="inferred from homology"/>
<dbReference type="PANTHER" id="PTHR45620:SF1">
    <property type="entry name" value="G-PROTEIN COUPLED RECEPTORS FAMILY 2 PROFILE 2 DOMAIN-CONTAINING PROTEIN"/>
    <property type="match status" value="1"/>
</dbReference>
<feature type="transmembrane region" description="Helical" evidence="10">
    <location>
        <begin position="233"/>
        <end position="256"/>
    </location>
</feature>
<dbReference type="InterPro" id="IPR000832">
    <property type="entry name" value="GPCR_2_secretin-like"/>
</dbReference>
<dbReference type="Gene3D" id="4.10.1240.10">
    <property type="entry name" value="GPCR, family 2, extracellular hormone receptor domain"/>
    <property type="match status" value="1"/>
</dbReference>
<evidence type="ECO:0000256" key="9">
    <source>
        <dbReference type="ARBA" id="ARBA00023224"/>
    </source>
</evidence>
<evidence type="ECO:0000256" key="4">
    <source>
        <dbReference type="ARBA" id="ARBA00022692"/>
    </source>
</evidence>
<sequence length="378" mass="43180">MAIIPCPSYIQGFDPSESAFRYCTDNGTWFVHPVHNTTWSDYTKCYNPNDGHTIEDYPELIAAHLPHISRMYNIGYGLSFASLLLAVVIMLYFRNICIILYLCCRKLRCPRNTIHINLFGSFMLRAAISFLKENLLVRGVGFPSDVRFTEDDRIEFINEGPHVGCKLFFSLFHYILGANYMWILVEALYLHSLITVAVFSESSSIKGFISFGWGKIIFEYLDVGIHTQQLVNFIIFLNVIRGFFVSLLFCFFNGEVQSEFKKKWKRYRLRKGRSFGQRSTKDTMVSFVTRTRNESAASISGSGDSKDGISNIDDCLKETSCLNGVNRDVYLHGKNKLYNGQNGHVYPCDNSFKDPKVSTAFECEEAKGLLSSDKNRFS</sequence>
<keyword evidence="9" id="KW-0807">Transducer</keyword>
<evidence type="ECO:0000256" key="2">
    <source>
        <dbReference type="ARBA" id="ARBA00005314"/>
    </source>
</evidence>
<dbReference type="EMBL" id="JARBDR010000342">
    <property type="protein sequence ID" value="KAJ8313629.1"/>
    <property type="molecule type" value="Genomic_DNA"/>
</dbReference>
<dbReference type="PROSITE" id="PS50227">
    <property type="entry name" value="G_PROTEIN_RECEP_F2_3"/>
    <property type="match status" value="1"/>
</dbReference>
<evidence type="ECO:0000313" key="14">
    <source>
        <dbReference type="Proteomes" id="UP001217089"/>
    </source>
</evidence>
<feature type="transmembrane region" description="Helical" evidence="10">
    <location>
        <begin position="74"/>
        <end position="93"/>
    </location>
</feature>
<keyword evidence="3" id="KW-1003">Cell membrane</keyword>
<feature type="transmembrane region" description="Helical" evidence="10">
    <location>
        <begin position="167"/>
        <end position="185"/>
    </location>
</feature>
<keyword evidence="5 10" id="KW-1133">Transmembrane helix</keyword>
<comment type="subcellular location">
    <subcellularLocation>
        <location evidence="1">Cell membrane</location>
        <topology evidence="1">Multi-pass membrane protein</topology>
    </subcellularLocation>
</comment>
<keyword evidence="4 10" id="KW-0812">Transmembrane</keyword>
<dbReference type="Proteomes" id="UP001217089">
    <property type="component" value="Unassembled WGS sequence"/>
</dbReference>
<evidence type="ECO:0000256" key="8">
    <source>
        <dbReference type="ARBA" id="ARBA00023170"/>
    </source>
</evidence>
<dbReference type="PANTHER" id="PTHR45620">
    <property type="entry name" value="PDF RECEPTOR-LIKE PROTEIN-RELATED"/>
    <property type="match status" value="1"/>
</dbReference>
<dbReference type="Pfam" id="PF02793">
    <property type="entry name" value="HRM"/>
    <property type="match status" value="1"/>
</dbReference>
<feature type="domain" description="G-protein coupled receptors family 2 profile 2" evidence="12">
    <location>
        <begin position="68"/>
        <end position="214"/>
    </location>
</feature>
<dbReference type="Pfam" id="PF00002">
    <property type="entry name" value="7tm_2"/>
    <property type="match status" value="1"/>
</dbReference>
<gene>
    <name evidence="13" type="ORF">KUTeg_008190</name>
</gene>
<dbReference type="PRINTS" id="PR00249">
    <property type="entry name" value="GPCRSECRETIN"/>
</dbReference>
<feature type="domain" description="G-protein coupled receptors family 2 profile 1" evidence="11">
    <location>
        <begin position="1"/>
        <end position="49"/>
    </location>
</feature>